<evidence type="ECO:0000256" key="2">
    <source>
        <dbReference type="RuleBase" id="RU000393"/>
    </source>
</evidence>
<dbReference type="OrthoDB" id="5431326at2"/>
<name>A0A098G9A0_9GAMM</name>
<dbReference type="InterPro" id="IPR036423">
    <property type="entry name" value="SOD-like_Cu/Zn_dom_sf"/>
</dbReference>
<dbReference type="RefSeq" id="WP_045096873.1">
    <property type="nucleotide sequence ID" value="NZ_LN614827.1"/>
</dbReference>
<evidence type="ECO:0000256" key="1">
    <source>
        <dbReference type="ARBA" id="ARBA00010457"/>
    </source>
</evidence>
<evidence type="ECO:0000259" key="4">
    <source>
        <dbReference type="Pfam" id="PF00080"/>
    </source>
</evidence>
<feature type="domain" description="Superoxide dismutase copper/zinc binding" evidence="4">
    <location>
        <begin position="38"/>
        <end position="161"/>
    </location>
</feature>
<keyword evidence="6" id="KW-1185">Reference proteome</keyword>
<evidence type="ECO:0000313" key="6">
    <source>
        <dbReference type="Proteomes" id="UP000032430"/>
    </source>
</evidence>
<dbReference type="HOGENOM" id="CLU_056632_7_1_6"/>
<evidence type="ECO:0000256" key="3">
    <source>
        <dbReference type="SAM" id="SignalP"/>
    </source>
</evidence>
<proteinExistence type="inferred from homology"/>
<keyword evidence="2" id="KW-0186">Copper</keyword>
<sequence length="164" mass="16993">MNKLIALFIGSLFSINAIHAASITATIHATGANQESLGTVIFSETPYGLLIVPDLHNLPAGLHGFHLHQHPNCGNSGMSAGGHYDPANTNSHQGPYGKGHLGDLPVLYVTSEGKANTPTLAPRLKLKNLKGLTVMIHANGDNYSDTPPLGGGGAREACGVIGKT</sequence>
<comment type="similarity">
    <text evidence="1 2">Belongs to the Cu-Zn superoxide dismutase family.</text>
</comment>
<feature type="chain" id="PRO_5001942274" description="Superoxide dismutase [Cu-Zn]" evidence="3">
    <location>
        <begin position="21"/>
        <end position="164"/>
    </location>
</feature>
<dbReference type="InterPro" id="IPR024134">
    <property type="entry name" value="SOD_Cu/Zn_/chaperone"/>
</dbReference>
<dbReference type="InterPro" id="IPR018152">
    <property type="entry name" value="SOD_Cu/Zn_BS"/>
</dbReference>
<dbReference type="GO" id="GO:0004784">
    <property type="term" value="F:superoxide dismutase activity"/>
    <property type="evidence" value="ECO:0007669"/>
    <property type="project" value="UniProtKB-EC"/>
</dbReference>
<dbReference type="STRING" id="1212491.LFA_3248"/>
<keyword evidence="2 5" id="KW-0560">Oxidoreductase</keyword>
<dbReference type="EMBL" id="LN614827">
    <property type="protein sequence ID" value="CEG58584.1"/>
    <property type="molecule type" value="Genomic_DNA"/>
</dbReference>
<evidence type="ECO:0000313" key="5">
    <source>
        <dbReference type="EMBL" id="CEG58584.1"/>
    </source>
</evidence>
<feature type="signal peptide" evidence="3">
    <location>
        <begin position="1"/>
        <end position="20"/>
    </location>
</feature>
<dbReference type="PANTHER" id="PTHR10003">
    <property type="entry name" value="SUPEROXIDE DISMUTASE CU-ZN -RELATED"/>
    <property type="match status" value="1"/>
</dbReference>
<keyword evidence="3" id="KW-0732">Signal</keyword>
<dbReference type="PRINTS" id="PR00068">
    <property type="entry name" value="CUZNDISMTASE"/>
</dbReference>
<keyword evidence="2" id="KW-0862">Zinc</keyword>
<organism evidence="5 6">
    <name type="scientific">Legionella fallonii LLAP-10</name>
    <dbReference type="NCBI Taxonomy" id="1212491"/>
    <lineage>
        <taxon>Bacteria</taxon>
        <taxon>Pseudomonadati</taxon>
        <taxon>Pseudomonadota</taxon>
        <taxon>Gammaproteobacteria</taxon>
        <taxon>Legionellales</taxon>
        <taxon>Legionellaceae</taxon>
        <taxon>Legionella</taxon>
    </lineage>
</organism>
<dbReference type="Proteomes" id="UP000032430">
    <property type="component" value="Chromosome I"/>
</dbReference>
<comment type="function">
    <text evidence="2">Destroys radicals which are normally produced within the cells and which are toxic to biological systems.</text>
</comment>
<dbReference type="GO" id="GO:0005507">
    <property type="term" value="F:copper ion binding"/>
    <property type="evidence" value="ECO:0007669"/>
    <property type="project" value="InterPro"/>
</dbReference>
<dbReference type="PROSITE" id="PS00332">
    <property type="entry name" value="SOD_CU_ZN_2"/>
    <property type="match status" value="1"/>
</dbReference>
<dbReference type="EC" id="1.15.1.1" evidence="2"/>
<dbReference type="CDD" id="cd00305">
    <property type="entry name" value="Cu-Zn_Superoxide_Dismutase"/>
    <property type="match status" value="1"/>
</dbReference>
<gene>
    <name evidence="5" type="primary">sodC</name>
    <name evidence="5" type="ORF">LFA_3248</name>
</gene>
<comment type="cofactor">
    <cofactor evidence="2">
        <name>Zn(2+)</name>
        <dbReference type="ChEBI" id="CHEBI:29105"/>
    </cofactor>
    <text evidence="2">Binds 1 zinc ion per subunit.</text>
</comment>
<dbReference type="InterPro" id="IPR001424">
    <property type="entry name" value="SOD_Cu_Zn_dom"/>
</dbReference>
<reference evidence="6" key="1">
    <citation type="submission" date="2014-09" db="EMBL/GenBank/DDBJ databases">
        <authorList>
            <person name="Gomez-Valero L."/>
        </authorList>
    </citation>
    <scope>NUCLEOTIDE SEQUENCE [LARGE SCALE GENOMIC DNA]</scope>
    <source>
        <strain evidence="6">ATCC700992</strain>
    </source>
</reference>
<dbReference type="SUPFAM" id="SSF49329">
    <property type="entry name" value="Cu,Zn superoxide dismutase-like"/>
    <property type="match status" value="1"/>
</dbReference>
<keyword evidence="2" id="KW-0479">Metal-binding</keyword>
<protein>
    <recommendedName>
        <fullName evidence="2">Superoxide dismutase [Cu-Zn]</fullName>
        <ecNumber evidence="2">1.15.1.1</ecNumber>
    </recommendedName>
</protein>
<dbReference type="KEGG" id="lfa:LFA_3248"/>
<comment type="cofactor">
    <cofactor evidence="2">
        <name>Cu cation</name>
        <dbReference type="ChEBI" id="CHEBI:23378"/>
    </cofactor>
    <text evidence="2">Binds 1 copper ion per subunit.</text>
</comment>
<dbReference type="Gene3D" id="2.60.40.200">
    <property type="entry name" value="Superoxide dismutase, copper/zinc binding domain"/>
    <property type="match status" value="1"/>
</dbReference>
<accession>A0A098G9A0</accession>
<dbReference type="AlphaFoldDB" id="A0A098G9A0"/>
<dbReference type="Pfam" id="PF00080">
    <property type="entry name" value="Sod_Cu"/>
    <property type="match status" value="1"/>
</dbReference>
<comment type="catalytic activity">
    <reaction evidence="2">
        <text>2 superoxide + 2 H(+) = H2O2 + O2</text>
        <dbReference type="Rhea" id="RHEA:20696"/>
        <dbReference type="ChEBI" id="CHEBI:15378"/>
        <dbReference type="ChEBI" id="CHEBI:15379"/>
        <dbReference type="ChEBI" id="CHEBI:16240"/>
        <dbReference type="ChEBI" id="CHEBI:18421"/>
        <dbReference type="EC" id="1.15.1.1"/>
    </reaction>
</comment>